<comment type="similarity">
    <text evidence="1 9">Belongs to the peptidase S11 family.</text>
</comment>
<comment type="caution">
    <text evidence="12">The sequence shown here is derived from an EMBL/GenBank/DDBJ whole genome shotgun (WGS) entry which is preliminary data.</text>
</comment>
<feature type="chain" id="PRO_5002472501" description="Peptidase S11 D-alanyl-D-alanine carboxypeptidase A N-terminal domain-containing protein" evidence="10">
    <location>
        <begin position="29"/>
        <end position="410"/>
    </location>
</feature>
<dbReference type="AlphaFoldDB" id="A0A0F4LPJ8"/>
<feature type="domain" description="Peptidase S11 D-alanyl-D-alanine carboxypeptidase A N-terminal" evidence="11">
    <location>
        <begin position="31"/>
        <end position="278"/>
    </location>
</feature>
<evidence type="ECO:0000313" key="12">
    <source>
        <dbReference type="EMBL" id="KJY60510.1"/>
    </source>
</evidence>
<dbReference type="InterPro" id="IPR012338">
    <property type="entry name" value="Beta-lactam/transpept-like"/>
</dbReference>
<proteinExistence type="inferred from homology"/>
<feature type="active site" description="Acyl-ester intermediate" evidence="7">
    <location>
        <position position="64"/>
    </location>
</feature>
<dbReference type="PANTHER" id="PTHR35333:SF3">
    <property type="entry name" value="BETA-LACTAMASE-TYPE TRANSPEPTIDASE FOLD CONTAINING PROTEIN"/>
    <property type="match status" value="1"/>
</dbReference>
<dbReference type="GO" id="GO:0009002">
    <property type="term" value="F:serine-type D-Ala-D-Ala carboxypeptidase activity"/>
    <property type="evidence" value="ECO:0007669"/>
    <property type="project" value="InterPro"/>
</dbReference>
<dbReference type="GO" id="GO:0030655">
    <property type="term" value="P:beta-lactam antibiotic catabolic process"/>
    <property type="evidence" value="ECO:0007669"/>
    <property type="project" value="InterPro"/>
</dbReference>
<dbReference type="GO" id="GO:0046677">
    <property type="term" value="P:response to antibiotic"/>
    <property type="evidence" value="ECO:0007669"/>
    <property type="project" value="InterPro"/>
</dbReference>
<keyword evidence="13" id="KW-1185">Reference proteome</keyword>
<evidence type="ECO:0000256" key="6">
    <source>
        <dbReference type="ARBA" id="ARBA00023316"/>
    </source>
</evidence>
<sequence length="410" mass="45635">MAKQIKQGLIVLIAFLVLNQTATNAAQAALFQPQVPAAAAILVDQQTGQVVAQKNSRQRLPIASISKLLVIYLIEQKIARQQLKPQQTVTITPKIAALSQDHSVANVSLSTQQKYTIRQLETAALLPSSNSAAMALAQVLAGSQEKFCRQAEQLLQRWGISRTHWYTASGLRGATSVPARKGKFIQENCLSAREVAIVAQHLLQDYPKILHITQQTQAAFPQPNGHFGVINNTNSLLQTSAYHFQGLKTGTTAVDGQNFVGVTRLKGRPVITVVLNAPAEQQFKATTALLNQATRKTQLVNLRPQQSIYVANAQTTNNRILVRSQKKVTLFFRPNDKSTINSKMHFVTPVLQAPLAKNKVVSQQTIRLQNPIYNDYLTTTPQIRYQTVYSVKRATWYQKLSQQLQHWFKL</sequence>
<keyword evidence="5" id="KW-0573">Peptidoglycan synthesis</keyword>
<protein>
    <recommendedName>
        <fullName evidence="11">Peptidase S11 D-alanyl-D-alanine carboxypeptidase A N-terminal domain-containing protein</fullName>
    </recommendedName>
</protein>
<feature type="active site" description="Proton acceptor" evidence="7">
    <location>
        <position position="67"/>
    </location>
</feature>
<dbReference type="PATRIC" id="fig|1218492.5.peg.1696"/>
<dbReference type="GO" id="GO:0009252">
    <property type="term" value="P:peptidoglycan biosynthetic process"/>
    <property type="evidence" value="ECO:0007669"/>
    <property type="project" value="UniProtKB-KW"/>
</dbReference>
<evidence type="ECO:0000259" key="11">
    <source>
        <dbReference type="Pfam" id="PF00768"/>
    </source>
</evidence>
<dbReference type="OrthoDB" id="9791132at2"/>
<dbReference type="GO" id="GO:0006508">
    <property type="term" value="P:proteolysis"/>
    <property type="evidence" value="ECO:0007669"/>
    <property type="project" value="InterPro"/>
</dbReference>
<dbReference type="GO" id="GO:0071555">
    <property type="term" value="P:cell wall organization"/>
    <property type="evidence" value="ECO:0007669"/>
    <property type="project" value="UniProtKB-KW"/>
</dbReference>
<evidence type="ECO:0000256" key="2">
    <source>
        <dbReference type="ARBA" id="ARBA00022729"/>
    </source>
</evidence>
<evidence type="ECO:0000313" key="13">
    <source>
        <dbReference type="Proteomes" id="UP000033558"/>
    </source>
</evidence>
<dbReference type="Proteomes" id="UP000033558">
    <property type="component" value="Unassembled WGS sequence"/>
</dbReference>
<accession>A0A0F4LPJ8</accession>
<dbReference type="GO" id="GO:0008800">
    <property type="term" value="F:beta-lactamase activity"/>
    <property type="evidence" value="ECO:0007669"/>
    <property type="project" value="InterPro"/>
</dbReference>
<keyword evidence="4" id="KW-0133">Cell shape</keyword>
<keyword evidence="2 10" id="KW-0732">Signal</keyword>
<dbReference type="InterPro" id="IPR001967">
    <property type="entry name" value="Peptidase_S11_N"/>
</dbReference>
<feature type="binding site" evidence="8">
    <location>
        <position position="248"/>
    </location>
    <ligand>
        <name>substrate</name>
    </ligand>
</feature>
<keyword evidence="6" id="KW-0961">Cell wall biogenesis/degradation</keyword>
<dbReference type="HOGENOM" id="CLU_027070_8_2_9"/>
<dbReference type="EMBL" id="JXJQ01000011">
    <property type="protein sequence ID" value="KJY60510.1"/>
    <property type="molecule type" value="Genomic_DNA"/>
</dbReference>
<dbReference type="SUPFAM" id="SSF56601">
    <property type="entry name" value="beta-lactamase/transpeptidase-like"/>
    <property type="match status" value="1"/>
</dbReference>
<evidence type="ECO:0000256" key="4">
    <source>
        <dbReference type="ARBA" id="ARBA00022960"/>
    </source>
</evidence>
<dbReference type="GO" id="GO:0008360">
    <property type="term" value="P:regulation of cell shape"/>
    <property type="evidence" value="ECO:0007669"/>
    <property type="project" value="UniProtKB-KW"/>
</dbReference>
<dbReference type="RefSeq" id="WP_046317906.1">
    <property type="nucleotide sequence ID" value="NZ_JBHSZT010000003.1"/>
</dbReference>
<feature type="signal peptide" evidence="10">
    <location>
        <begin position="1"/>
        <end position="28"/>
    </location>
</feature>
<evidence type="ECO:0000256" key="9">
    <source>
        <dbReference type="RuleBase" id="RU004016"/>
    </source>
</evidence>
<organism evidence="12 13">
    <name type="scientific">Bombilactobacillus mellifer</name>
    <dbReference type="NCBI Taxonomy" id="1218492"/>
    <lineage>
        <taxon>Bacteria</taxon>
        <taxon>Bacillati</taxon>
        <taxon>Bacillota</taxon>
        <taxon>Bacilli</taxon>
        <taxon>Lactobacillales</taxon>
        <taxon>Lactobacillaceae</taxon>
        <taxon>Bombilactobacillus</taxon>
    </lineage>
</organism>
<feature type="active site" evidence="7">
    <location>
        <position position="128"/>
    </location>
</feature>
<evidence type="ECO:0000256" key="3">
    <source>
        <dbReference type="ARBA" id="ARBA00022801"/>
    </source>
</evidence>
<evidence type="ECO:0000256" key="8">
    <source>
        <dbReference type="PIRSR" id="PIRSR618044-2"/>
    </source>
</evidence>
<evidence type="ECO:0000256" key="1">
    <source>
        <dbReference type="ARBA" id="ARBA00007164"/>
    </source>
</evidence>
<evidence type="ECO:0000256" key="10">
    <source>
        <dbReference type="SAM" id="SignalP"/>
    </source>
</evidence>
<keyword evidence="3" id="KW-0378">Hydrolase</keyword>
<name>A0A0F4LPJ8_9LACO</name>
<dbReference type="PANTHER" id="PTHR35333">
    <property type="entry name" value="BETA-LACTAMASE"/>
    <property type="match status" value="1"/>
</dbReference>
<reference evidence="12 13" key="1">
    <citation type="submission" date="2015-01" db="EMBL/GenBank/DDBJ databases">
        <title>Comparative genomics of the lactic acid bacteria isolated from the honey bee gut.</title>
        <authorList>
            <person name="Ellegaard K.M."/>
            <person name="Tamarit D."/>
            <person name="Javelind E."/>
            <person name="Olofsson T."/>
            <person name="Andersson S.G."/>
            <person name="Vasquez A."/>
        </authorList>
    </citation>
    <scope>NUCLEOTIDE SEQUENCE [LARGE SCALE GENOMIC DNA]</scope>
    <source>
        <strain evidence="12 13">Bin4</strain>
    </source>
</reference>
<dbReference type="PRINTS" id="PR00725">
    <property type="entry name" value="DADACBPTASE1"/>
</dbReference>
<evidence type="ECO:0000256" key="5">
    <source>
        <dbReference type="ARBA" id="ARBA00022984"/>
    </source>
</evidence>
<gene>
    <name evidence="12" type="ORF">JG30_16380</name>
</gene>
<dbReference type="InterPro" id="IPR018044">
    <property type="entry name" value="Peptidase_S11"/>
</dbReference>
<dbReference type="Gene3D" id="3.40.710.10">
    <property type="entry name" value="DD-peptidase/beta-lactamase superfamily"/>
    <property type="match status" value="1"/>
</dbReference>
<evidence type="ECO:0000256" key="7">
    <source>
        <dbReference type="PIRSR" id="PIRSR618044-1"/>
    </source>
</evidence>
<dbReference type="Pfam" id="PF00768">
    <property type="entry name" value="Peptidase_S11"/>
    <property type="match status" value="1"/>
</dbReference>
<dbReference type="InterPro" id="IPR000871">
    <property type="entry name" value="Beta-lactam_class-A"/>
</dbReference>
<dbReference type="STRING" id="1218492.JG30_16380"/>